<keyword evidence="2" id="KW-1185">Reference proteome</keyword>
<dbReference type="EMBL" id="CP061336">
    <property type="protein sequence ID" value="QNU65371.1"/>
    <property type="molecule type" value="Genomic_DNA"/>
</dbReference>
<dbReference type="Proteomes" id="UP000306409">
    <property type="component" value="Chromosome"/>
</dbReference>
<dbReference type="KEGG" id="rher:EHE19_010505"/>
<evidence type="ECO:0000313" key="1">
    <source>
        <dbReference type="EMBL" id="QNU65371.1"/>
    </source>
</evidence>
<gene>
    <name evidence="1" type="ORF">EHE19_010505</name>
</gene>
<name>A0A4U7JIE4_9FIRM</name>
<dbReference type="OrthoDB" id="1756089at2"/>
<dbReference type="AlphaFoldDB" id="A0A4U7JIE4"/>
<accession>A0A4U7JIE4</accession>
<dbReference type="RefSeq" id="WP_137695978.1">
    <property type="nucleotide sequence ID" value="NZ_CP061336.1"/>
</dbReference>
<proteinExistence type="predicted"/>
<organism evidence="1 2">
    <name type="scientific">Ruminiclostridium herbifermentans</name>
    <dbReference type="NCBI Taxonomy" id="2488810"/>
    <lineage>
        <taxon>Bacteria</taxon>
        <taxon>Bacillati</taxon>
        <taxon>Bacillota</taxon>
        <taxon>Clostridia</taxon>
        <taxon>Eubacteriales</taxon>
        <taxon>Oscillospiraceae</taxon>
        <taxon>Ruminiclostridium</taxon>
    </lineage>
</organism>
<sequence length="53" mass="5868">MNDINPSIGCTVTSCKYHSDTQDYCALQKIQVGTHEPNPTKAECTDCQSFSKK</sequence>
<dbReference type="InterPro" id="IPR011437">
    <property type="entry name" value="DUF1540"/>
</dbReference>
<evidence type="ECO:0000313" key="2">
    <source>
        <dbReference type="Proteomes" id="UP000306409"/>
    </source>
</evidence>
<reference evidence="1 2" key="1">
    <citation type="submission" date="2020-09" db="EMBL/GenBank/DDBJ databases">
        <title>Characterization and genome sequencing of Ruminiclostridium sp. nov. MA18.</title>
        <authorList>
            <person name="Rettenmaier R."/>
            <person name="Kowollik M.-L."/>
            <person name="Liebl W."/>
            <person name="Zverlov V."/>
        </authorList>
    </citation>
    <scope>NUCLEOTIDE SEQUENCE [LARGE SCALE GENOMIC DNA]</scope>
    <source>
        <strain evidence="1 2">MA18</strain>
    </source>
</reference>
<dbReference type="Pfam" id="PF07561">
    <property type="entry name" value="DUF1540"/>
    <property type="match status" value="1"/>
</dbReference>
<protein>
    <submittedName>
        <fullName evidence="1">DUF1540 domain-containing protein</fullName>
    </submittedName>
</protein>